<feature type="transmembrane region" description="Helical" evidence="7">
    <location>
        <begin position="575"/>
        <end position="602"/>
    </location>
</feature>
<feature type="region of interest" description="Disordered" evidence="6">
    <location>
        <begin position="715"/>
        <end position="755"/>
    </location>
</feature>
<dbReference type="InterPro" id="IPR050545">
    <property type="entry name" value="Mycobact_MmpL"/>
</dbReference>
<dbReference type="InterPro" id="IPR000731">
    <property type="entry name" value="SSD"/>
</dbReference>
<feature type="transmembrane region" description="Helical" evidence="7">
    <location>
        <begin position="174"/>
        <end position="194"/>
    </location>
</feature>
<dbReference type="EMBL" id="BAABAT010000074">
    <property type="protein sequence ID" value="GAA4263612.1"/>
    <property type="molecule type" value="Genomic_DNA"/>
</dbReference>
<evidence type="ECO:0000259" key="8">
    <source>
        <dbReference type="PROSITE" id="PS50156"/>
    </source>
</evidence>
<dbReference type="PANTHER" id="PTHR33406:SF13">
    <property type="entry name" value="MEMBRANE PROTEIN YDFJ"/>
    <property type="match status" value="1"/>
</dbReference>
<dbReference type="PANTHER" id="PTHR33406">
    <property type="entry name" value="MEMBRANE PROTEIN MJ1562-RELATED"/>
    <property type="match status" value="1"/>
</dbReference>
<dbReference type="Proteomes" id="UP001500620">
    <property type="component" value="Unassembled WGS sequence"/>
</dbReference>
<keyword evidence="5 7" id="KW-0472">Membrane</keyword>
<feature type="transmembrane region" description="Helical" evidence="7">
    <location>
        <begin position="361"/>
        <end position="380"/>
    </location>
</feature>
<evidence type="ECO:0000256" key="2">
    <source>
        <dbReference type="ARBA" id="ARBA00022475"/>
    </source>
</evidence>
<proteinExistence type="predicted"/>
<evidence type="ECO:0000256" key="1">
    <source>
        <dbReference type="ARBA" id="ARBA00004651"/>
    </source>
</evidence>
<evidence type="ECO:0000256" key="6">
    <source>
        <dbReference type="SAM" id="MobiDB-lite"/>
    </source>
</evidence>
<protein>
    <submittedName>
        <fullName evidence="9">MMPL family transporter</fullName>
    </submittedName>
</protein>
<dbReference type="InterPro" id="IPR004869">
    <property type="entry name" value="MMPL_dom"/>
</dbReference>
<keyword evidence="4 7" id="KW-1133">Transmembrane helix</keyword>
<evidence type="ECO:0000313" key="10">
    <source>
        <dbReference type="Proteomes" id="UP001500620"/>
    </source>
</evidence>
<feature type="transmembrane region" description="Helical" evidence="7">
    <location>
        <begin position="295"/>
        <end position="325"/>
    </location>
</feature>
<feature type="transmembrane region" description="Helical" evidence="7">
    <location>
        <begin position="225"/>
        <end position="245"/>
    </location>
</feature>
<dbReference type="Gene3D" id="1.20.1640.10">
    <property type="entry name" value="Multidrug efflux transporter AcrB transmembrane domain"/>
    <property type="match status" value="2"/>
</dbReference>
<feature type="transmembrane region" description="Helical" evidence="7">
    <location>
        <begin position="521"/>
        <end position="540"/>
    </location>
</feature>
<comment type="caution">
    <text evidence="9">The sequence shown here is derived from an EMBL/GenBank/DDBJ whole genome shotgun (WGS) entry which is preliminary data.</text>
</comment>
<name>A0ABP8DUG9_9ACTN</name>
<feature type="transmembrane region" description="Helical" evidence="7">
    <location>
        <begin position="201"/>
        <end position="219"/>
    </location>
</feature>
<keyword evidence="10" id="KW-1185">Reference proteome</keyword>
<evidence type="ECO:0000256" key="4">
    <source>
        <dbReference type="ARBA" id="ARBA00022989"/>
    </source>
</evidence>
<dbReference type="InterPro" id="IPR001036">
    <property type="entry name" value="Acrflvin-R"/>
</dbReference>
<keyword evidence="2" id="KW-1003">Cell membrane</keyword>
<evidence type="ECO:0000256" key="3">
    <source>
        <dbReference type="ARBA" id="ARBA00022692"/>
    </source>
</evidence>
<dbReference type="PRINTS" id="PR00702">
    <property type="entry name" value="ACRIFLAVINRP"/>
</dbReference>
<feature type="transmembrane region" description="Helical" evidence="7">
    <location>
        <begin position="661"/>
        <end position="689"/>
    </location>
</feature>
<feature type="transmembrane region" description="Helical" evidence="7">
    <location>
        <begin position="636"/>
        <end position="655"/>
    </location>
</feature>
<evidence type="ECO:0000313" key="9">
    <source>
        <dbReference type="EMBL" id="GAA4263612.1"/>
    </source>
</evidence>
<dbReference type="PROSITE" id="PS50156">
    <property type="entry name" value="SSD"/>
    <property type="match status" value="1"/>
</dbReference>
<accession>A0ABP8DUG9</accession>
<feature type="transmembrane region" description="Helical" evidence="7">
    <location>
        <begin position="547"/>
        <end position="569"/>
    </location>
</feature>
<gene>
    <name evidence="9" type="ORF">GCM10022255_109730</name>
</gene>
<sequence length="755" mass="77940">MYTLGRWAARRRGWVVSMWLLLLVVIGGLGVVKPATFTTEFSVPGIESQQARDLLAAQFPAAAGGVARIVFAAPAGTALTDPAEQAAIVASLRRAATVPGVISVSDPVRTGTVSADGAIAFADVRFQQAPDDVPQSAVDALAAAVRPAREAGVQVEFGGTAEQARTRVSGPNEAAGLVVALVVLAVATGSLLAAGVPLLTALAGVLVAVPAIGLVAHVVDMTNTATVLALMVGLAVGIDYALFIINRHREQLADPATDVADSIGRATATAGNAVTFAGVTVTVALAGLAVTGVPFLTIMGLAAAGAVLIAVLIALTLLPALLSFAGERIRPRSRRHAHRLTRHRPRPGAGSLAWARLVTRAPVAVVCVGVVGLAALALPLGHLRLGLPSNEAQPTDSTQHRGYDLLTRGFGPGFNAAITVVVDTTAVPPAQRTALLDQLTARLRIDPGIVAVTAPVGSPDRGLAAINVIPRTGPDDQATTDLVHRLRDQDEQAIRQAGGTMYVAGSTAGAIDVSAKLLRTLPGFLAVIVVLAVLLLTAAFRSALIPLTAVLGFLLSTAASLGVVIWVFQDGHLRLAFQVAAAAPVISFLPVLLIGVLFGLAMDYEVFLVSRMRERYEQTGDAADAVTFGVARSGRVVCAAALIMAAVFGSFVFIGDPIVKSVGFALAVGVLLDAFVVRMTIVPAVMAMLGRHAWRLPRWLDRVLPAIDIEGSALPGTLRSTTPSEPVRAGSTGRVLQPSGPVSSTATDSMREDMQ</sequence>
<evidence type="ECO:0000256" key="7">
    <source>
        <dbReference type="SAM" id="Phobius"/>
    </source>
</evidence>
<keyword evidence="3 7" id="KW-0812">Transmembrane</keyword>
<feature type="transmembrane region" description="Helical" evidence="7">
    <location>
        <begin position="12"/>
        <end position="32"/>
    </location>
</feature>
<reference evidence="10" key="1">
    <citation type="journal article" date="2019" name="Int. J. Syst. Evol. Microbiol.">
        <title>The Global Catalogue of Microorganisms (GCM) 10K type strain sequencing project: providing services to taxonomists for standard genome sequencing and annotation.</title>
        <authorList>
            <consortium name="The Broad Institute Genomics Platform"/>
            <consortium name="The Broad Institute Genome Sequencing Center for Infectious Disease"/>
            <person name="Wu L."/>
            <person name="Ma J."/>
        </authorList>
    </citation>
    <scope>NUCLEOTIDE SEQUENCE [LARGE SCALE GENOMIC DNA]</scope>
    <source>
        <strain evidence="10">JCM 17441</strain>
    </source>
</reference>
<feature type="transmembrane region" description="Helical" evidence="7">
    <location>
        <begin position="266"/>
        <end position="289"/>
    </location>
</feature>
<feature type="domain" description="SSD" evidence="8">
    <location>
        <begin position="175"/>
        <end position="324"/>
    </location>
</feature>
<organism evidence="9 10">
    <name type="scientific">Dactylosporangium darangshiense</name>
    <dbReference type="NCBI Taxonomy" id="579108"/>
    <lineage>
        <taxon>Bacteria</taxon>
        <taxon>Bacillati</taxon>
        <taxon>Actinomycetota</taxon>
        <taxon>Actinomycetes</taxon>
        <taxon>Micromonosporales</taxon>
        <taxon>Micromonosporaceae</taxon>
        <taxon>Dactylosporangium</taxon>
    </lineage>
</organism>
<evidence type="ECO:0000256" key="5">
    <source>
        <dbReference type="ARBA" id="ARBA00023136"/>
    </source>
</evidence>
<dbReference type="Pfam" id="PF03176">
    <property type="entry name" value="MMPL"/>
    <property type="match status" value="2"/>
</dbReference>
<comment type="subcellular location">
    <subcellularLocation>
        <location evidence="1">Cell membrane</location>
        <topology evidence="1">Multi-pass membrane protein</topology>
    </subcellularLocation>
</comment>
<dbReference type="SUPFAM" id="SSF82866">
    <property type="entry name" value="Multidrug efflux transporter AcrB transmembrane domain"/>
    <property type="match status" value="2"/>
</dbReference>